<proteinExistence type="predicted"/>
<accession>A0A428ZGB8</accession>
<dbReference type="GO" id="GO:0071555">
    <property type="term" value="P:cell wall organization"/>
    <property type="evidence" value="ECO:0007669"/>
    <property type="project" value="UniProtKB-UniRule"/>
</dbReference>
<dbReference type="SUPFAM" id="SSF141523">
    <property type="entry name" value="L,D-transpeptidase catalytic domain-like"/>
    <property type="match status" value="1"/>
</dbReference>
<organism evidence="10 11">
    <name type="scientific">Kibdelosporangium aridum</name>
    <dbReference type="NCBI Taxonomy" id="2030"/>
    <lineage>
        <taxon>Bacteria</taxon>
        <taxon>Bacillati</taxon>
        <taxon>Actinomycetota</taxon>
        <taxon>Actinomycetes</taxon>
        <taxon>Pseudonocardiales</taxon>
        <taxon>Pseudonocardiaceae</taxon>
        <taxon>Kibdelosporangium</taxon>
    </lineage>
</organism>
<comment type="pathway">
    <text evidence="1 6">Cell wall biogenesis; peptidoglycan biosynthesis.</text>
</comment>
<dbReference type="AlphaFoldDB" id="A0A428ZGB8"/>
<feature type="active site" description="Proton donor/acceptor" evidence="6">
    <location>
        <position position="136"/>
    </location>
</feature>
<dbReference type="GO" id="GO:0071972">
    <property type="term" value="F:peptidoglycan L,D-transpeptidase activity"/>
    <property type="evidence" value="ECO:0007669"/>
    <property type="project" value="TreeGrafter"/>
</dbReference>
<gene>
    <name evidence="10" type="ORF">DMH04_12365</name>
</gene>
<dbReference type="Gene3D" id="2.40.440.10">
    <property type="entry name" value="L,D-transpeptidase catalytic domain-like"/>
    <property type="match status" value="1"/>
</dbReference>
<evidence type="ECO:0000256" key="5">
    <source>
        <dbReference type="ARBA" id="ARBA00023316"/>
    </source>
</evidence>
<dbReference type="RefSeq" id="WP_037263444.1">
    <property type="nucleotide sequence ID" value="NZ_QHKI01000007.1"/>
</dbReference>
<dbReference type="PROSITE" id="PS51257">
    <property type="entry name" value="PROKAR_LIPOPROTEIN"/>
    <property type="match status" value="1"/>
</dbReference>
<dbReference type="OrthoDB" id="8887048at2"/>
<dbReference type="InterPro" id="IPR005490">
    <property type="entry name" value="LD_TPept_cat_dom"/>
</dbReference>
<comment type="caution">
    <text evidence="10">The sequence shown here is derived from an EMBL/GenBank/DDBJ whole genome shotgun (WGS) entry which is preliminary data.</text>
</comment>
<feature type="active site" description="Nucleophile" evidence="6">
    <location>
        <position position="147"/>
    </location>
</feature>
<evidence type="ECO:0000313" key="11">
    <source>
        <dbReference type="Proteomes" id="UP000287547"/>
    </source>
</evidence>
<keyword evidence="8" id="KW-0732">Signal</keyword>
<evidence type="ECO:0000256" key="7">
    <source>
        <dbReference type="SAM" id="MobiDB-lite"/>
    </source>
</evidence>
<dbReference type="EMBL" id="QHKI01000007">
    <property type="protein sequence ID" value="RSM87020.1"/>
    <property type="molecule type" value="Genomic_DNA"/>
</dbReference>
<dbReference type="InterPro" id="IPR050979">
    <property type="entry name" value="LD-transpeptidase"/>
</dbReference>
<evidence type="ECO:0000256" key="3">
    <source>
        <dbReference type="ARBA" id="ARBA00022960"/>
    </source>
</evidence>
<keyword evidence="5 6" id="KW-0961">Cell wall biogenesis/degradation</keyword>
<dbReference type="GO" id="GO:0016740">
    <property type="term" value="F:transferase activity"/>
    <property type="evidence" value="ECO:0007669"/>
    <property type="project" value="UniProtKB-KW"/>
</dbReference>
<evidence type="ECO:0000256" key="2">
    <source>
        <dbReference type="ARBA" id="ARBA00022679"/>
    </source>
</evidence>
<name>A0A428ZGB8_KIBAR</name>
<dbReference type="UniPathway" id="UPA00219"/>
<dbReference type="PANTHER" id="PTHR30582">
    <property type="entry name" value="L,D-TRANSPEPTIDASE"/>
    <property type="match status" value="1"/>
</dbReference>
<keyword evidence="3 6" id="KW-0133">Cell shape</keyword>
<feature type="region of interest" description="Disordered" evidence="7">
    <location>
        <begin position="22"/>
        <end position="51"/>
    </location>
</feature>
<evidence type="ECO:0000256" key="8">
    <source>
        <dbReference type="SAM" id="SignalP"/>
    </source>
</evidence>
<dbReference type="CDD" id="cd16913">
    <property type="entry name" value="YkuD_like"/>
    <property type="match status" value="1"/>
</dbReference>
<feature type="domain" description="L,D-TPase catalytic" evidence="9">
    <location>
        <begin position="64"/>
        <end position="172"/>
    </location>
</feature>
<feature type="chain" id="PRO_5039486435" evidence="8">
    <location>
        <begin position="21"/>
        <end position="172"/>
    </location>
</feature>
<evidence type="ECO:0000256" key="4">
    <source>
        <dbReference type="ARBA" id="ARBA00022984"/>
    </source>
</evidence>
<protein>
    <submittedName>
        <fullName evidence="10">L,D-transpeptidase</fullName>
    </submittedName>
</protein>
<keyword evidence="4 6" id="KW-0573">Peptidoglycan synthesis</keyword>
<feature type="compositionally biased region" description="Low complexity" evidence="7">
    <location>
        <begin position="35"/>
        <end position="46"/>
    </location>
</feature>
<evidence type="ECO:0000256" key="1">
    <source>
        <dbReference type="ARBA" id="ARBA00004752"/>
    </source>
</evidence>
<dbReference type="GO" id="GO:0005576">
    <property type="term" value="C:extracellular region"/>
    <property type="evidence" value="ECO:0007669"/>
    <property type="project" value="TreeGrafter"/>
</dbReference>
<dbReference type="InterPro" id="IPR038063">
    <property type="entry name" value="Transpep_catalytic_dom"/>
</dbReference>
<keyword evidence="2" id="KW-0808">Transferase</keyword>
<dbReference type="Proteomes" id="UP000287547">
    <property type="component" value="Unassembled WGS sequence"/>
</dbReference>
<sequence>MRLALVIPAAALLLASCSGAPQERALQAPPPPPSTSTTTTTTTSSPTPEPQPVVVATLPCAAPIRACVSLSQNLAWLLKDGAVEYGPVPITHGKPGHETPVGTFKVAWKDAVHTSSIYGLPMPHSVFFAPGGIAFHEGPLTEPSHGCVHLSPEVAKIFFDALPVKAGVQVVA</sequence>
<dbReference type="PROSITE" id="PS52029">
    <property type="entry name" value="LD_TPASE"/>
    <property type="match status" value="1"/>
</dbReference>
<dbReference type="GO" id="GO:0008360">
    <property type="term" value="P:regulation of cell shape"/>
    <property type="evidence" value="ECO:0007669"/>
    <property type="project" value="UniProtKB-UniRule"/>
</dbReference>
<evidence type="ECO:0000259" key="9">
    <source>
        <dbReference type="PROSITE" id="PS52029"/>
    </source>
</evidence>
<reference evidence="10 11" key="1">
    <citation type="submission" date="2018-05" db="EMBL/GenBank/DDBJ databases">
        <title>Evolution of GPA BGCs.</title>
        <authorList>
            <person name="Waglechner N."/>
            <person name="Wright G.D."/>
        </authorList>
    </citation>
    <scope>NUCLEOTIDE SEQUENCE [LARGE SCALE GENOMIC DNA]</scope>
    <source>
        <strain evidence="10 11">A82846</strain>
    </source>
</reference>
<evidence type="ECO:0000313" key="10">
    <source>
        <dbReference type="EMBL" id="RSM87020.1"/>
    </source>
</evidence>
<dbReference type="GO" id="GO:0018104">
    <property type="term" value="P:peptidoglycan-protein cross-linking"/>
    <property type="evidence" value="ECO:0007669"/>
    <property type="project" value="TreeGrafter"/>
</dbReference>
<evidence type="ECO:0000256" key="6">
    <source>
        <dbReference type="PROSITE-ProRule" id="PRU01373"/>
    </source>
</evidence>
<feature type="signal peptide" evidence="8">
    <location>
        <begin position="1"/>
        <end position="20"/>
    </location>
</feature>
<dbReference type="Pfam" id="PF03734">
    <property type="entry name" value="YkuD"/>
    <property type="match status" value="1"/>
</dbReference>
<dbReference type="PANTHER" id="PTHR30582:SF33">
    <property type="entry name" value="EXPORTED PROTEIN"/>
    <property type="match status" value="1"/>
</dbReference>